<sequence>MRHILLFCTTIACCCILGGCQSPNRGHVPDNKALAEEALSQAGKNRVELEKVLRHYQAPEDSQKLQAAYFLIANMPGKNTVTALNHDRYRCLLAELGALTADQKADPQVDIIRTRIDSMLSASPVSYVIRPDLETVSADYLIRNIDESFAAWEKTPWHERYSFEDFCEWVLPYREGNEELEDWRALALTLERPGEDMLQSIDSILKWGIVLINNSGLDYGTGILHYPLPLTLSDMETVGSGACGTLTQYSAKVFRSRGIPAGMDFIPAWGNRSSTHAWNSIILPEGKCEGIGYQKRGILVMKDKVPKIYRKRFSLLRSDVLYRFRETEDIPDFFSGYDMEDVTTQYHMRVADVKIEDLKSPGRLIWLSCFNNTSWVPVAYAEKHKGCAEFRNMGCGSPIRKGTEIGNNIMVDRKTDPPYIGIGDGIVYLPIFYLKGTKYPAQAPFILHTDGMSERLVADAKHTQKVILYRKYPQHEQFAEFAQRVIGGRFEGANHPNFSDATILHKITSVQDHPFQSHPVEQSGTFRYLRYVAPDSSFANLAEIRFYEDTVLLTGKTSGTPGRLPANAPKALFDGDPLSYYVTAEPYGTSAVLDLEAQRRITSIAYCVRTDMNEIWPGCIYEMWYWDNDWVSLGKKKALGYSVEWDNAPKGALYLIRNLTHGKEQRIFTWQNNQVVWW</sequence>
<dbReference type="RefSeq" id="WP_027291539.1">
    <property type="nucleotide sequence ID" value="NZ_UGVL01000001.1"/>
</dbReference>
<evidence type="ECO:0000313" key="2">
    <source>
        <dbReference type="Proteomes" id="UP000255233"/>
    </source>
</evidence>
<dbReference type="PROSITE" id="PS51257">
    <property type="entry name" value="PROKAR_LIPOPROTEIN"/>
    <property type="match status" value="1"/>
</dbReference>
<accession>A0A379MSX0</accession>
<dbReference type="Proteomes" id="UP000255233">
    <property type="component" value="Unassembled WGS sequence"/>
</dbReference>
<dbReference type="PANTHER" id="PTHR35532">
    <property type="entry name" value="SIMILAR TO POLYHYDROXYALKANOATE DEPOLYMERASE"/>
    <property type="match status" value="1"/>
</dbReference>
<dbReference type="PANTHER" id="PTHR35532:SF5">
    <property type="entry name" value="CARBOHYDRATE-BINDING DOMAIN-CONTAINING PROTEIN"/>
    <property type="match status" value="1"/>
</dbReference>
<name>A0A379MSX0_9BACT</name>
<proteinExistence type="predicted"/>
<keyword evidence="2" id="KW-1185">Reference proteome</keyword>
<dbReference type="STRING" id="880526.GCA_000427365_01963"/>
<protein>
    <recommendedName>
        <fullName evidence="3">F5/8 type C domain</fullName>
    </recommendedName>
</protein>
<dbReference type="Gene3D" id="2.60.120.260">
    <property type="entry name" value="Galactose-binding domain-like"/>
    <property type="match status" value="2"/>
</dbReference>
<dbReference type="AlphaFoldDB" id="A0A379MSX0"/>
<evidence type="ECO:0008006" key="3">
    <source>
        <dbReference type="Google" id="ProtNLM"/>
    </source>
</evidence>
<organism evidence="1 2">
    <name type="scientific">Rikenella microfusus</name>
    <dbReference type="NCBI Taxonomy" id="28139"/>
    <lineage>
        <taxon>Bacteria</taxon>
        <taxon>Pseudomonadati</taxon>
        <taxon>Bacteroidota</taxon>
        <taxon>Bacteroidia</taxon>
        <taxon>Bacteroidales</taxon>
        <taxon>Rikenellaceae</taxon>
        <taxon>Rikenella</taxon>
    </lineage>
</organism>
<gene>
    <name evidence="1" type="ORF">NCTC11190_01857</name>
</gene>
<dbReference type="OrthoDB" id="679512at2"/>
<reference evidence="1 2" key="1">
    <citation type="submission" date="2018-06" db="EMBL/GenBank/DDBJ databases">
        <authorList>
            <consortium name="Pathogen Informatics"/>
            <person name="Doyle S."/>
        </authorList>
    </citation>
    <scope>NUCLEOTIDE SEQUENCE [LARGE SCALE GENOMIC DNA]</scope>
    <source>
        <strain evidence="1 2">NCTC11190</strain>
    </source>
</reference>
<evidence type="ECO:0000313" key="1">
    <source>
        <dbReference type="EMBL" id="SUE34625.1"/>
    </source>
</evidence>
<dbReference type="EMBL" id="UGVL01000001">
    <property type="protein sequence ID" value="SUE34625.1"/>
    <property type="molecule type" value="Genomic_DNA"/>
</dbReference>